<feature type="signal peptide" evidence="1">
    <location>
        <begin position="1"/>
        <end position="23"/>
    </location>
</feature>
<protein>
    <submittedName>
        <fullName evidence="2">LmbE family protein</fullName>
    </submittedName>
</protein>
<dbReference type="Proteomes" id="UP000251993">
    <property type="component" value="Chromosome"/>
</dbReference>
<name>A0A344TS29_9BACT</name>
<keyword evidence="1" id="KW-0732">Signal</keyword>
<dbReference type="InterPro" id="IPR003737">
    <property type="entry name" value="GlcNAc_PI_deacetylase-related"/>
</dbReference>
<dbReference type="PANTHER" id="PTHR12993:SF11">
    <property type="entry name" value="N-ACETYLGLUCOSAMINYL-PHOSPHATIDYLINOSITOL DE-N-ACETYLASE"/>
    <property type="match status" value="1"/>
</dbReference>
<sequence length="832" mass="93305">MRKFTSYTFSFLLLLLSTLNINAQVKPLTSSEILLNLKKLNVLGSAMHIAAHPDDENTLLLTYLSKERLVKTQYLALTRGDGGQNLIGPEQGEYIGIIRTQELLAARRIDGAEQLFSRAYDFGFSKTREETLKFWGENNILSDVVYHIRKNQPDVLITRFPPDARAGHGHHNSSAFLAELAFNMAGDPTKFPEQLKEVQTWQPKRVVWNTFSPGFSNQKPTDKGSFITIDIGGYSPYLGKSHAEIAAESRSSHKSQGFGSGANRNARIDFMMHKDGVPAEKDLFDGVDMSWNRVKGSEQVAQLVDQAIRNYNVNYPASSVPVLVKIYQELGKLDAQNKYVQQKKAEIEVLLQNCLGLWFETNPVDYAVAQGDRAAVRVSVVKRADYPLKLTRLQFWGAQKDSTLSLELKNNELSTFTFSAEVPKTIKISQPYWLEKPIKNGAFQIDDQSKLSTPENVPSLQTSFTFLIDGQSFTFTKPWVYKSTDPVDGEVYRPFEIRPEVTANVSEKVYVFADNQPKMVDIVVKAHRTNVKGTLTFDVPAGWRVEPAQIPFELPEKYQEQTVSVKIFPSAQQSEVKLKVIAKTENGESPYSLKSVEYKHIPTQTIFPMATTALVKLDIKNKAKTIGYIAGAGDEVPAALRQMGCNVTLLDEAALSKNLAVYDAIVVGVRAYNTEERIKYFQEKLMEYVKNGGTMVVQYVTAGGFGNTLKVKEIGPYPFKVGRDRVTEEDAEMRILQPTHPILNTPNKITPKDFEGWIQERGIYFAVEWDKNYTPLFSANDTNEAAKEGSLIYAPYGKGHFVYTGLVFFRELPGGVSGAYRLFANLISLGKK</sequence>
<dbReference type="CDD" id="cd03143">
    <property type="entry name" value="A4_beta-galactosidase_middle_domain"/>
    <property type="match status" value="1"/>
</dbReference>
<dbReference type="RefSeq" id="WP_114070193.1">
    <property type="nucleotide sequence ID" value="NZ_CP030850.1"/>
</dbReference>
<dbReference type="InterPro" id="IPR024078">
    <property type="entry name" value="LmbE-like_dom_sf"/>
</dbReference>
<dbReference type="PANTHER" id="PTHR12993">
    <property type="entry name" value="N-ACETYLGLUCOSAMINYL-PHOSPHATIDYLINOSITOL DE-N-ACETYLASE-RELATED"/>
    <property type="match status" value="1"/>
</dbReference>
<dbReference type="SUPFAM" id="SSF52317">
    <property type="entry name" value="Class I glutamine amidotransferase-like"/>
    <property type="match status" value="1"/>
</dbReference>
<dbReference type="KEGG" id="run:DR864_07350"/>
<dbReference type="Gene3D" id="3.40.50.10320">
    <property type="entry name" value="LmbE-like"/>
    <property type="match status" value="1"/>
</dbReference>
<keyword evidence="3" id="KW-1185">Reference proteome</keyword>
<evidence type="ECO:0000313" key="2">
    <source>
        <dbReference type="EMBL" id="AXE21450.1"/>
    </source>
</evidence>
<proteinExistence type="predicted"/>
<gene>
    <name evidence="2" type="ORF">DR864_07350</name>
</gene>
<dbReference type="GO" id="GO:0016811">
    <property type="term" value="F:hydrolase activity, acting on carbon-nitrogen (but not peptide) bonds, in linear amides"/>
    <property type="evidence" value="ECO:0007669"/>
    <property type="project" value="TreeGrafter"/>
</dbReference>
<dbReference type="OrthoDB" id="9759749at2"/>
<evidence type="ECO:0000313" key="3">
    <source>
        <dbReference type="Proteomes" id="UP000251993"/>
    </source>
</evidence>
<organism evidence="2 3">
    <name type="scientific">Runella rosea</name>
    <dbReference type="NCBI Taxonomy" id="2259595"/>
    <lineage>
        <taxon>Bacteria</taxon>
        <taxon>Pseudomonadati</taxon>
        <taxon>Bacteroidota</taxon>
        <taxon>Cytophagia</taxon>
        <taxon>Cytophagales</taxon>
        <taxon>Spirosomataceae</taxon>
        <taxon>Runella</taxon>
    </lineage>
</organism>
<dbReference type="EMBL" id="CP030850">
    <property type="protein sequence ID" value="AXE21450.1"/>
    <property type="molecule type" value="Genomic_DNA"/>
</dbReference>
<dbReference type="InterPro" id="IPR029062">
    <property type="entry name" value="Class_I_gatase-like"/>
</dbReference>
<feature type="chain" id="PRO_5016642703" evidence="1">
    <location>
        <begin position="24"/>
        <end position="832"/>
    </location>
</feature>
<dbReference type="SUPFAM" id="SSF102588">
    <property type="entry name" value="LmbE-like"/>
    <property type="match status" value="1"/>
</dbReference>
<accession>A0A344TS29</accession>
<dbReference type="AlphaFoldDB" id="A0A344TS29"/>
<dbReference type="Pfam" id="PF02585">
    <property type="entry name" value="PIG-L"/>
    <property type="match status" value="1"/>
</dbReference>
<evidence type="ECO:0000256" key="1">
    <source>
        <dbReference type="SAM" id="SignalP"/>
    </source>
</evidence>
<reference evidence="2 3" key="1">
    <citation type="submission" date="2018-07" db="EMBL/GenBank/DDBJ databases">
        <title>Genome sequencing of Runella.</title>
        <authorList>
            <person name="Baek M.-G."/>
            <person name="Yi H."/>
        </authorList>
    </citation>
    <scope>NUCLEOTIDE SEQUENCE [LARGE SCALE GENOMIC DNA]</scope>
    <source>
        <strain evidence="2 3">HYN0085</strain>
    </source>
</reference>